<dbReference type="AlphaFoldDB" id="A0A1V8TUA7"/>
<dbReference type="Proteomes" id="UP000192596">
    <property type="component" value="Unassembled WGS sequence"/>
</dbReference>
<accession>A0A1V8TUA7</accession>
<sequence>MAPTNATSQTLTIRLKLHKTTILLHTEPTSKLSTLPVRLLATLHDTHASGKLGSYTIPNDPEDVLLANLRDPNDASLGWEEIGQSTRMANGNGKAKAQKSSKSQANGVGQTVADAGIRDGIMLAFRFRTAAEKQAADAEDDEDVDVDEIATKCTKADAAEAKWDVILPDLEDENVARHFARLGEEDDEGYEGGNGDADEFGSQGGDTVVAEDYVTTP</sequence>
<gene>
    <name evidence="2" type="ORF">B0A48_00367</name>
</gene>
<protein>
    <submittedName>
        <fullName evidence="2">Uncharacterized protein</fullName>
    </submittedName>
</protein>
<name>A0A1V8TUA7_9PEZI</name>
<evidence type="ECO:0000313" key="2">
    <source>
        <dbReference type="EMBL" id="OQO14985.1"/>
    </source>
</evidence>
<organism evidence="2 3">
    <name type="scientific">Cryoendolithus antarcticus</name>
    <dbReference type="NCBI Taxonomy" id="1507870"/>
    <lineage>
        <taxon>Eukaryota</taxon>
        <taxon>Fungi</taxon>
        <taxon>Dikarya</taxon>
        <taxon>Ascomycota</taxon>
        <taxon>Pezizomycotina</taxon>
        <taxon>Dothideomycetes</taxon>
        <taxon>Dothideomycetidae</taxon>
        <taxon>Cladosporiales</taxon>
        <taxon>Cladosporiaceae</taxon>
        <taxon>Cryoendolithus</taxon>
    </lineage>
</organism>
<comment type="caution">
    <text evidence="2">The sequence shown here is derived from an EMBL/GenBank/DDBJ whole genome shotgun (WGS) entry which is preliminary data.</text>
</comment>
<proteinExistence type="predicted"/>
<dbReference type="OrthoDB" id="5376498at2759"/>
<reference evidence="3" key="1">
    <citation type="submission" date="2017-03" db="EMBL/GenBank/DDBJ databases">
        <title>Genomes of endolithic fungi from Antarctica.</title>
        <authorList>
            <person name="Coleine C."/>
            <person name="Masonjones S."/>
            <person name="Stajich J.E."/>
        </authorList>
    </citation>
    <scope>NUCLEOTIDE SEQUENCE [LARGE SCALE GENOMIC DNA]</scope>
    <source>
        <strain evidence="3">CCFEE 5527</strain>
    </source>
</reference>
<keyword evidence="3" id="KW-1185">Reference proteome</keyword>
<dbReference type="EMBL" id="NAJO01000001">
    <property type="protein sequence ID" value="OQO14985.1"/>
    <property type="molecule type" value="Genomic_DNA"/>
</dbReference>
<evidence type="ECO:0000313" key="3">
    <source>
        <dbReference type="Proteomes" id="UP000192596"/>
    </source>
</evidence>
<feature type="region of interest" description="Disordered" evidence="1">
    <location>
        <begin position="183"/>
        <end position="217"/>
    </location>
</feature>
<evidence type="ECO:0000256" key="1">
    <source>
        <dbReference type="SAM" id="MobiDB-lite"/>
    </source>
</evidence>
<dbReference type="InParanoid" id="A0A1V8TUA7"/>
<dbReference type="STRING" id="1507870.A0A1V8TUA7"/>